<evidence type="ECO:0000313" key="6">
    <source>
        <dbReference type="EMBL" id="PWR20157.1"/>
    </source>
</evidence>
<gene>
    <name evidence="6" type="ORF">DKG74_15850</name>
</gene>
<keyword evidence="2 4" id="KW-0238">DNA-binding</keyword>
<feature type="domain" description="HTH tetR-type" evidence="5">
    <location>
        <begin position="16"/>
        <end position="76"/>
    </location>
</feature>
<dbReference type="AlphaFoldDB" id="A0A317DZE2"/>
<dbReference type="GO" id="GO:0000976">
    <property type="term" value="F:transcription cis-regulatory region binding"/>
    <property type="evidence" value="ECO:0007669"/>
    <property type="project" value="TreeGrafter"/>
</dbReference>
<dbReference type="InterPro" id="IPR001647">
    <property type="entry name" value="HTH_TetR"/>
</dbReference>
<dbReference type="PRINTS" id="PR00455">
    <property type="entry name" value="HTHTETR"/>
</dbReference>
<dbReference type="InterPro" id="IPR050109">
    <property type="entry name" value="HTH-type_TetR-like_transc_reg"/>
</dbReference>
<organism evidence="6 7">
    <name type="scientific">Zavarzinia aquatilis</name>
    <dbReference type="NCBI Taxonomy" id="2211142"/>
    <lineage>
        <taxon>Bacteria</taxon>
        <taxon>Pseudomonadati</taxon>
        <taxon>Pseudomonadota</taxon>
        <taxon>Alphaproteobacteria</taxon>
        <taxon>Rhodospirillales</taxon>
        <taxon>Zavarziniaceae</taxon>
        <taxon>Zavarzinia</taxon>
    </lineage>
</organism>
<dbReference type="PROSITE" id="PS50977">
    <property type="entry name" value="HTH_TETR_2"/>
    <property type="match status" value="1"/>
</dbReference>
<evidence type="ECO:0000256" key="2">
    <source>
        <dbReference type="ARBA" id="ARBA00023125"/>
    </source>
</evidence>
<dbReference type="PANTHER" id="PTHR30055">
    <property type="entry name" value="HTH-TYPE TRANSCRIPTIONAL REGULATOR RUTR"/>
    <property type="match status" value="1"/>
</dbReference>
<sequence length="208" mass="23222">MTSVRGPSRPRQRRSDVTRDRVANVALDLFNDLGYTPVTTNAIAEACGISTGSLYYHFRHREDVLWYLFQRVEARVRALFIEPPFAETGLALMRRQLAAIAELLGEYRFFFPDQTAILRRDERVAEAFTGLQADVVAAIARQLDDFLRPALQGGRRVAPDSAELSRAIWLMVTSWITYLLSRGETVDAAAIAGVVPLVVAVLDPFIPA</sequence>
<dbReference type="Gene3D" id="1.10.357.10">
    <property type="entry name" value="Tetracycline Repressor, domain 2"/>
    <property type="match status" value="1"/>
</dbReference>
<keyword evidence="3" id="KW-0804">Transcription</keyword>
<dbReference type="EMBL" id="QGLE01000010">
    <property type="protein sequence ID" value="PWR20157.1"/>
    <property type="molecule type" value="Genomic_DNA"/>
</dbReference>
<dbReference type="Pfam" id="PF13972">
    <property type="entry name" value="TetR"/>
    <property type="match status" value="1"/>
</dbReference>
<dbReference type="GO" id="GO:0003700">
    <property type="term" value="F:DNA-binding transcription factor activity"/>
    <property type="evidence" value="ECO:0007669"/>
    <property type="project" value="TreeGrafter"/>
</dbReference>
<keyword evidence="7" id="KW-1185">Reference proteome</keyword>
<dbReference type="RefSeq" id="WP_109907155.1">
    <property type="nucleotide sequence ID" value="NZ_QGLE01000010.1"/>
</dbReference>
<evidence type="ECO:0000256" key="3">
    <source>
        <dbReference type="ARBA" id="ARBA00023163"/>
    </source>
</evidence>
<dbReference type="Pfam" id="PF00440">
    <property type="entry name" value="TetR_N"/>
    <property type="match status" value="1"/>
</dbReference>
<comment type="caution">
    <text evidence="6">The sequence shown here is derived from an EMBL/GenBank/DDBJ whole genome shotgun (WGS) entry which is preliminary data.</text>
</comment>
<proteinExistence type="predicted"/>
<dbReference type="PANTHER" id="PTHR30055:SF234">
    <property type="entry name" value="HTH-TYPE TRANSCRIPTIONAL REGULATOR BETI"/>
    <property type="match status" value="1"/>
</dbReference>
<accession>A0A317DZE2</accession>
<evidence type="ECO:0000313" key="7">
    <source>
        <dbReference type="Proteomes" id="UP000245461"/>
    </source>
</evidence>
<dbReference type="SUPFAM" id="SSF46689">
    <property type="entry name" value="Homeodomain-like"/>
    <property type="match status" value="1"/>
</dbReference>
<protein>
    <recommendedName>
        <fullName evidence="5">HTH tetR-type domain-containing protein</fullName>
    </recommendedName>
</protein>
<dbReference type="OrthoDB" id="9812484at2"/>
<evidence type="ECO:0000256" key="1">
    <source>
        <dbReference type="ARBA" id="ARBA00023015"/>
    </source>
</evidence>
<name>A0A317DZE2_9PROT</name>
<evidence type="ECO:0000256" key="4">
    <source>
        <dbReference type="PROSITE-ProRule" id="PRU00335"/>
    </source>
</evidence>
<evidence type="ECO:0000259" key="5">
    <source>
        <dbReference type="PROSITE" id="PS50977"/>
    </source>
</evidence>
<dbReference type="InterPro" id="IPR009057">
    <property type="entry name" value="Homeodomain-like_sf"/>
</dbReference>
<dbReference type="Proteomes" id="UP000245461">
    <property type="component" value="Unassembled WGS sequence"/>
</dbReference>
<keyword evidence="1" id="KW-0805">Transcription regulation</keyword>
<feature type="DNA-binding region" description="H-T-H motif" evidence="4">
    <location>
        <begin position="39"/>
        <end position="58"/>
    </location>
</feature>
<reference evidence="6 7" key="1">
    <citation type="submission" date="2018-05" db="EMBL/GenBank/DDBJ databases">
        <title>Zavarzinia sp. HR-AS.</title>
        <authorList>
            <person name="Lee Y."/>
            <person name="Jeon C.O."/>
        </authorList>
    </citation>
    <scope>NUCLEOTIDE SEQUENCE [LARGE SCALE GENOMIC DNA]</scope>
    <source>
        <strain evidence="6 7">HR-AS</strain>
    </source>
</reference>
<dbReference type="InterPro" id="IPR025722">
    <property type="entry name" value="TetR"/>
</dbReference>